<protein>
    <submittedName>
        <fullName evidence="2">Lytic transglycosylase catalytic subunit</fullName>
    </submittedName>
</protein>
<evidence type="ECO:0000259" key="1">
    <source>
        <dbReference type="Pfam" id="PF01464"/>
    </source>
</evidence>
<dbReference type="EMBL" id="VMGL01000055">
    <property type="protein sequence ID" value="TSC95794.1"/>
    <property type="molecule type" value="Genomic_DNA"/>
</dbReference>
<dbReference type="GO" id="GO:0008933">
    <property type="term" value="F:peptidoglycan lytic transglycosylase activity"/>
    <property type="evidence" value="ECO:0007669"/>
    <property type="project" value="TreeGrafter"/>
</dbReference>
<dbReference type="CDD" id="cd13399">
    <property type="entry name" value="Slt35-like"/>
    <property type="match status" value="1"/>
</dbReference>
<feature type="domain" description="Transglycosylase SLT" evidence="1">
    <location>
        <begin position="108"/>
        <end position="214"/>
    </location>
</feature>
<evidence type="ECO:0000313" key="3">
    <source>
        <dbReference type="Proteomes" id="UP000318711"/>
    </source>
</evidence>
<reference evidence="2 3" key="1">
    <citation type="submission" date="2017-07" db="EMBL/GenBank/DDBJ databases">
        <title>Mechanisms for carbon and nitrogen cycling indicate functional differentiation within the Candidate Phyla Radiation.</title>
        <authorList>
            <person name="Danczak R.E."/>
            <person name="Johnston M.D."/>
            <person name="Kenah C."/>
            <person name="Slattery M."/>
            <person name="Wrighton K.C."/>
            <person name="Wilkins M.J."/>
        </authorList>
    </citation>
    <scope>NUCLEOTIDE SEQUENCE [LARGE SCALE GENOMIC DNA]</scope>
    <source>
        <strain evidence="2">Licking1014_2</strain>
    </source>
</reference>
<dbReference type="PANTHER" id="PTHR30163">
    <property type="entry name" value="MEMBRANE-BOUND LYTIC MUREIN TRANSGLYCOSYLASE B"/>
    <property type="match status" value="1"/>
</dbReference>
<dbReference type="GO" id="GO:0009253">
    <property type="term" value="P:peptidoglycan catabolic process"/>
    <property type="evidence" value="ECO:0007669"/>
    <property type="project" value="TreeGrafter"/>
</dbReference>
<proteinExistence type="predicted"/>
<dbReference type="Proteomes" id="UP000318711">
    <property type="component" value="Unassembled WGS sequence"/>
</dbReference>
<dbReference type="Pfam" id="PF01464">
    <property type="entry name" value="SLT"/>
    <property type="match status" value="1"/>
</dbReference>
<dbReference type="SUPFAM" id="SSF53955">
    <property type="entry name" value="Lysozyme-like"/>
    <property type="match status" value="1"/>
</dbReference>
<dbReference type="InterPro" id="IPR023346">
    <property type="entry name" value="Lysozyme-like_dom_sf"/>
</dbReference>
<dbReference type="Gene3D" id="1.10.530.10">
    <property type="match status" value="1"/>
</dbReference>
<dbReference type="PANTHER" id="PTHR30163:SF8">
    <property type="entry name" value="LYTIC MUREIN TRANSGLYCOSYLASE"/>
    <property type="match status" value="1"/>
</dbReference>
<name>A0A554LSJ2_9BACT</name>
<dbReference type="InterPro" id="IPR043426">
    <property type="entry name" value="MltB-like"/>
</dbReference>
<accession>A0A554LSJ2</accession>
<dbReference type="AlphaFoldDB" id="A0A554LSJ2"/>
<comment type="caution">
    <text evidence="2">The sequence shown here is derived from an EMBL/GenBank/DDBJ whole genome shotgun (WGS) entry which is preliminary data.</text>
</comment>
<sequence length="220" mass="24382">MFILAILPVSLLNQVWTVEPKTPPAASVDQSVNQDIELAWDKNSAFGVKDNDLSVSITPGQSRYEERVIKEQQERQKREVIARESVSRFEPSLNNAELEPSTESKRALVKRAAEKYNLDWKTLLAVWQVESGQSWDTFRRSSAGATGPWQFMPGTWRKYAEDANNDGSVDITSAEDGAYAAAKLLAANNGAVNIDQALFSYNHSGAYVKKVKQIAASVTD</sequence>
<dbReference type="InterPro" id="IPR008258">
    <property type="entry name" value="Transglycosylase_SLT_dom_1"/>
</dbReference>
<evidence type="ECO:0000313" key="2">
    <source>
        <dbReference type="EMBL" id="TSC95794.1"/>
    </source>
</evidence>
<gene>
    <name evidence="2" type="ORF">CEN88_430</name>
</gene>
<organism evidence="2 3">
    <name type="scientific">Candidatus Berkelbacteria bacterium Licking1014_2</name>
    <dbReference type="NCBI Taxonomy" id="2017146"/>
    <lineage>
        <taxon>Bacteria</taxon>
        <taxon>Candidatus Berkelbacteria</taxon>
    </lineage>
</organism>